<sequence>MIMNLDRHYLVCPSKYFLVIPISTPLLPVGINASLRCCGHIGKQEDPGDKVVSVLAMAEVPNSRSVPSGHDEQFVVQPDEDLHCIICSLPSKEPVLTRCGHRFCRQCLEEFLRRQEQEGHQITCPLDREALERNKDIFPDKLAERKVLSHVIKCPNECCDWRGELREKENHLASCPWKIVSCTNEKCGEHLARKDLTEHVANTCVWRILRCLYCQEHHPQCQMEAHLENCEGLLTACPNDCGIKITIEKVSDHVENTCPLTEVPCPYNWLGCFLKIQREVLESHLQSETRYHLHLSCCKLNDTKNEVRNLQLEVEKLQGQEDNHHNEIERRAQALQYQFQERAQALQNQFEERVQALQNHFEDREQVLQNHFEDRLHAFQNHFEDRVQALENHFEERINLLTVTINRLRKNLKFTSIVFAVTVVILAALNGMSNRESAVLNRLEKNIMRNVEEQRKLEMKMDEAQKYLAAMSLNMSDQESAKSDEANNYFEVVSLNMSNHESAVRDFKTKMESRVTDVRTKLEGKLDEATKSLKEKLNERLSVVTLLKENLSRTAPMRGEHYQEFLGDARPFSPVLLDFIKVIRWFKTVMQQAGIDITKFKPHSTRATSTSGAKRNAVPLENILTAAGWKRDCTDLLIVDSSSYKQKIREFETKIQALATRLDSPRVVCDEKATDGDERTDWSSIMYLNQQNVECPQGLFLASFQLKTKAYGILVKQRHRVSYHYHCCKFIL</sequence>
<evidence type="ECO:0000313" key="8">
    <source>
        <dbReference type="EMBL" id="CAH3129395.1"/>
    </source>
</evidence>
<keyword evidence="5" id="KW-0175">Coiled coil</keyword>
<proteinExistence type="predicted"/>
<dbReference type="SUPFAM" id="SSF49599">
    <property type="entry name" value="TRAF domain-like"/>
    <property type="match status" value="2"/>
</dbReference>
<dbReference type="InterPro" id="IPR001841">
    <property type="entry name" value="Znf_RING"/>
</dbReference>
<dbReference type="Gene3D" id="3.30.40.10">
    <property type="entry name" value="Zinc/RING finger domain, C3HC4 (zinc finger)"/>
    <property type="match status" value="3"/>
</dbReference>
<feature type="domain" description="TRAF-type" evidence="7">
    <location>
        <begin position="225"/>
        <end position="282"/>
    </location>
</feature>
<dbReference type="InterPro" id="IPR017907">
    <property type="entry name" value="Znf_RING_CS"/>
</dbReference>
<name>A0ABN8P0R9_9CNID</name>
<dbReference type="EMBL" id="CALNXK010000046">
    <property type="protein sequence ID" value="CAH3129395.1"/>
    <property type="molecule type" value="Genomic_DNA"/>
</dbReference>
<dbReference type="InterPro" id="IPR018957">
    <property type="entry name" value="Znf_C3HC4_RING-type"/>
</dbReference>
<keyword evidence="3 4" id="KW-0862">Zinc</keyword>
<dbReference type="InterPro" id="IPR013083">
    <property type="entry name" value="Znf_RING/FYVE/PHD"/>
</dbReference>
<evidence type="ECO:0000256" key="4">
    <source>
        <dbReference type="PROSITE-ProRule" id="PRU00207"/>
    </source>
</evidence>
<evidence type="ECO:0000256" key="2">
    <source>
        <dbReference type="ARBA" id="ARBA00022771"/>
    </source>
</evidence>
<evidence type="ECO:0000313" key="9">
    <source>
        <dbReference type="Proteomes" id="UP001159405"/>
    </source>
</evidence>
<dbReference type="PROSITE" id="PS50089">
    <property type="entry name" value="ZF_RING_2"/>
    <property type="match status" value="1"/>
</dbReference>
<evidence type="ECO:0000256" key="1">
    <source>
        <dbReference type="ARBA" id="ARBA00022723"/>
    </source>
</evidence>
<reference evidence="8 9" key="1">
    <citation type="submission" date="2022-05" db="EMBL/GenBank/DDBJ databases">
        <authorList>
            <consortium name="Genoscope - CEA"/>
            <person name="William W."/>
        </authorList>
    </citation>
    <scope>NUCLEOTIDE SEQUENCE [LARGE SCALE GENOMIC DNA]</scope>
</reference>
<feature type="domain" description="TRAF-type" evidence="7">
    <location>
        <begin position="171"/>
        <end position="224"/>
    </location>
</feature>
<dbReference type="Pfam" id="PF00097">
    <property type="entry name" value="zf-C3HC4"/>
    <property type="match status" value="1"/>
</dbReference>
<dbReference type="PROSITE" id="PS00518">
    <property type="entry name" value="ZF_RING_1"/>
    <property type="match status" value="1"/>
</dbReference>
<feature type="coiled-coil region" evidence="5">
    <location>
        <begin position="300"/>
        <end position="360"/>
    </location>
</feature>
<protein>
    <submittedName>
        <fullName evidence="8">Uncharacterized protein</fullName>
    </submittedName>
</protein>
<dbReference type="Pfam" id="PF02176">
    <property type="entry name" value="zf-TRAF"/>
    <property type="match status" value="1"/>
</dbReference>
<keyword evidence="9" id="KW-1185">Reference proteome</keyword>
<dbReference type="PANTHER" id="PTHR10131">
    <property type="entry name" value="TNF RECEPTOR ASSOCIATED FACTOR"/>
    <property type="match status" value="1"/>
</dbReference>
<evidence type="ECO:0000256" key="3">
    <source>
        <dbReference type="ARBA" id="ARBA00022833"/>
    </source>
</evidence>
<evidence type="ECO:0000256" key="5">
    <source>
        <dbReference type="SAM" id="Coils"/>
    </source>
</evidence>
<evidence type="ECO:0000259" key="6">
    <source>
        <dbReference type="PROSITE" id="PS50089"/>
    </source>
</evidence>
<evidence type="ECO:0000259" key="7">
    <source>
        <dbReference type="PROSITE" id="PS50145"/>
    </source>
</evidence>
<keyword evidence="2 4" id="KW-0863">Zinc-finger</keyword>
<dbReference type="Proteomes" id="UP001159405">
    <property type="component" value="Unassembled WGS sequence"/>
</dbReference>
<dbReference type="PROSITE" id="PS50145">
    <property type="entry name" value="ZF_TRAF"/>
    <property type="match status" value="2"/>
</dbReference>
<accession>A0ABN8P0R9</accession>
<dbReference type="SUPFAM" id="SSF57850">
    <property type="entry name" value="RING/U-box"/>
    <property type="match status" value="1"/>
</dbReference>
<comment type="caution">
    <text evidence="8">The sequence shown here is derived from an EMBL/GenBank/DDBJ whole genome shotgun (WGS) entry which is preliminary data.</text>
</comment>
<feature type="domain" description="RING-type" evidence="6">
    <location>
        <begin position="84"/>
        <end position="128"/>
    </location>
</feature>
<gene>
    <name evidence="8" type="ORF">PLOB_00034121</name>
</gene>
<feature type="zinc finger region" description="TRAF-type" evidence="4">
    <location>
        <begin position="171"/>
        <end position="224"/>
    </location>
</feature>
<dbReference type="PANTHER" id="PTHR10131:SF148">
    <property type="entry name" value="TNF RECEPTOR-ASSOCIATED FACTOR"/>
    <property type="match status" value="1"/>
</dbReference>
<organism evidence="8 9">
    <name type="scientific">Porites lobata</name>
    <dbReference type="NCBI Taxonomy" id="104759"/>
    <lineage>
        <taxon>Eukaryota</taxon>
        <taxon>Metazoa</taxon>
        <taxon>Cnidaria</taxon>
        <taxon>Anthozoa</taxon>
        <taxon>Hexacorallia</taxon>
        <taxon>Scleractinia</taxon>
        <taxon>Fungiina</taxon>
        <taxon>Poritidae</taxon>
        <taxon>Porites</taxon>
    </lineage>
</organism>
<dbReference type="InterPro" id="IPR001293">
    <property type="entry name" value="Znf_TRAF"/>
</dbReference>
<keyword evidence="1 4" id="KW-0479">Metal-binding</keyword>
<feature type="zinc finger region" description="TRAF-type" evidence="4">
    <location>
        <begin position="225"/>
        <end position="282"/>
    </location>
</feature>
<dbReference type="SMART" id="SM00184">
    <property type="entry name" value="RING"/>
    <property type="match status" value="1"/>
</dbReference>